<dbReference type="EMBL" id="JAHRIQ010012257">
    <property type="protein sequence ID" value="MEQ2224646.1"/>
    <property type="molecule type" value="Genomic_DNA"/>
</dbReference>
<protein>
    <submittedName>
        <fullName evidence="1">Uncharacterized protein</fullName>
    </submittedName>
</protein>
<reference evidence="1 2" key="1">
    <citation type="submission" date="2021-06" db="EMBL/GenBank/DDBJ databases">
        <authorList>
            <person name="Palmer J.M."/>
        </authorList>
    </citation>
    <scope>NUCLEOTIDE SEQUENCE [LARGE SCALE GENOMIC DNA]</scope>
    <source>
        <strain evidence="2">if_2019</strain>
        <tissue evidence="1">Muscle</tissue>
    </source>
</reference>
<organism evidence="1 2">
    <name type="scientific">Ilyodon furcidens</name>
    <name type="common">goldbreast splitfin</name>
    <dbReference type="NCBI Taxonomy" id="33524"/>
    <lineage>
        <taxon>Eukaryota</taxon>
        <taxon>Metazoa</taxon>
        <taxon>Chordata</taxon>
        <taxon>Craniata</taxon>
        <taxon>Vertebrata</taxon>
        <taxon>Euteleostomi</taxon>
        <taxon>Actinopterygii</taxon>
        <taxon>Neopterygii</taxon>
        <taxon>Teleostei</taxon>
        <taxon>Neoteleostei</taxon>
        <taxon>Acanthomorphata</taxon>
        <taxon>Ovalentaria</taxon>
        <taxon>Atherinomorphae</taxon>
        <taxon>Cyprinodontiformes</taxon>
        <taxon>Goodeidae</taxon>
        <taxon>Ilyodon</taxon>
    </lineage>
</organism>
<name>A0ABV0SXR7_9TELE</name>
<comment type="caution">
    <text evidence="1">The sequence shown here is derived from an EMBL/GenBank/DDBJ whole genome shotgun (WGS) entry which is preliminary data.</text>
</comment>
<gene>
    <name evidence="1" type="ORF">ILYODFUR_009576</name>
</gene>
<dbReference type="Proteomes" id="UP001482620">
    <property type="component" value="Unassembled WGS sequence"/>
</dbReference>
<accession>A0ABV0SXR7</accession>
<proteinExistence type="predicted"/>
<keyword evidence="2" id="KW-1185">Reference proteome</keyword>
<evidence type="ECO:0000313" key="2">
    <source>
        <dbReference type="Proteomes" id="UP001482620"/>
    </source>
</evidence>
<sequence length="105" mass="12009">MVKKVTLDYPSSLSLHSFSSIRDSKRTKLLPPGHAKQTSKNLNVPAGLPYNPVGYLFFASRVKFCIFSVHVKRRQKNTKNETVMNKQDTDEVTLPLEPPVYYRVI</sequence>
<evidence type="ECO:0000313" key="1">
    <source>
        <dbReference type="EMBL" id="MEQ2224646.1"/>
    </source>
</evidence>